<dbReference type="Gene3D" id="3.30.200.20">
    <property type="entry name" value="Phosphorylase Kinase, domain 1"/>
    <property type="match status" value="1"/>
</dbReference>
<evidence type="ECO:0000313" key="10">
    <source>
        <dbReference type="Proteomes" id="UP000182100"/>
    </source>
</evidence>
<evidence type="ECO:0000256" key="6">
    <source>
        <dbReference type="ARBA" id="ARBA00022840"/>
    </source>
</evidence>
<dbReference type="InterPro" id="IPR008271">
    <property type="entry name" value="Ser/Thr_kinase_AS"/>
</dbReference>
<feature type="compositionally biased region" description="Low complexity" evidence="7">
    <location>
        <begin position="466"/>
        <end position="475"/>
    </location>
</feature>
<feature type="region of interest" description="Disordered" evidence="7">
    <location>
        <begin position="351"/>
        <end position="527"/>
    </location>
</feature>
<evidence type="ECO:0000256" key="3">
    <source>
        <dbReference type="ARBA" id="ARBA00022679"/>
    </source>
</evidence>
<dbReference type="PROSITE" id="PS00108">
    <property type="entry name" value="PROTEIN_KINASE_ST"/>
    <property type="match status" value="1"/>
</dbReference>
<organism evidence="9 10">
    <name type="scientific">Streptomyces prasinopilosus</name>
    <dbReference type="NCBI Taxonomy" id="67344"/>
    <lineage>
        <taxon>Bacteria</taxon>
        <taxon>Bacillati</taxon>
        <taxon>Actinomycetota</taxon>
        <taxon>Actinomycetes</taxon>
        <taxon>Kitasatosporales</taxon>
        <taxon>Streptomycetaceae</taxon>
        <taxon>Streptomyces</taxon>
    </lineage>
</organism>
<feature type="compositionally biased region" description="Low complexity" evidence="7">
    <location>
        <begin position="421"/>
        <end position="437"/>
    </location>
</feature>
<dbReference type="STRING" id="67344.SAMN05216505_106292"/>
<dbReference type="CDD" id="cd14014">
    <property type="entry name" value="STKc_PknB_like"/>
    <property type="match status" value="1"/>
</dbReference>
<evidence type="ECO:0000256" key="7">
    <source>
        <dbReference type="SAM" id="MobiDB-lite"/>
    </source>
</evidence>
<dbReference type="PANTHER" id="PTHR43289">
    <property type="entry name" value="MITOGEN-ACTIVATED PROTEIN KINASE KINASE KINASE 20-RELATED"/>
    <property type="match status" value="1"/>
</dbReference>
<keyword evidence="10" id="KW-1185">Reference proteome</keyword>
<evidence type="ECO:0000313" key="9">
    <source>
        <dbReference type="EMBL" id="SDD31269.1"/>
    </source>
</evidence>
<evidence type="ECO:0000256" key="1">
    <source>
        <dbReference type="ARBA" id="ARBA00012513"/>
    </source>
</evidence>
<dbReference type="InterPro" id="IPR000719">
    <property type="entry name" value="Prot_kinase_dom"/>
</dbReference>
<dbReference type="Proteomes" id="UP000182100">
    <property type="component" value="Unassembled WGS sequence"/>
</dbReference>
<feature type="compositionally biased region" description="Basic and acidic residues" evidence="7">
    <location>
        <begin position="496"/>
        <end position="527"/>
    </location>
</feature>
<keyword evidence="4" id="KW-0547">Nucleotide-binding</keyword>
<evidence type="ECO:0000256" key="4">
    <source>
        <dbReference type="ARBA" id="ARBA00022741"/>
    </source>
</evidence>
<feature type="region of interest" description="Disordered" evidence="7">
    <location>
        <begin position="276"/>
        <end position="328"/>
    </location>
</feature>
<dbReference type="Gene3D" id="1.10.510.10">
    <property type="entry name" value="Transferase(Phosphotransferase) domain 1"/>
    <property type="match status" value="1"/>
</dbReference>
<dbReference type="AlphaFoldDB" id="A0A1G6TQF5"/>
<dbReference type="Pfam" id="PF00069">
    <property type="entry name" value="Pkinase"/>
    <property type="match status" value="1"/>
</dbReference>
<feature type="domain" description="Protein kinase" evidence="8">
    <location>
        <begin position="23"/>
        <end position="273"/>
    </location>
</feature>
<dbReference type="SUPFAM" id="SSF56112">
    <property type="entry name" value="Protein kinase-like (PK-like)"/>
    <property type="match status" value="1"/>
</dbReference>
<dbReference type="InterPro" id="IPR011009">
    <property type="entry name" value="Kinase-like_dom_sf"/>
</dbReference>
<evidence type="ECO:0000256" key="2">
    <source>
        <dbReference type="ARBA" id="ARBA00022527"/>
    </source>
</evidence>
<reference evidence="10" key="1">
    <citation type="submission" date="2016-10" db="EMBL/GenBank/DDBJ databases">
        <authorList>
            <person name="Varghese N."/>
            <person name="Submissions S."/>
        </authorList>
    </citation>
    <scope>NUCLEOTIDE SEQUENCE [LARGE SCALE GENOMIC DNA]</scope>
    <source>
        <strain evidence="10">CGMCC 4.3504</strain>
    </source>
</reference>
<dbReference type="EMBL" id="FMZK01000006">
    <property type="protein sequence ID" value="SDD31269.1"/>
    <property type="molecule type" value="Genomic_DNA"/>
</dbReference>
<dbReference type="SMART" id="SM00220">
    <property type="entry name" value="S_TKc"/>
    <property type="match status" value="1"/>
</dbReference>
<keyword evidence="2 9" id="KW-0723">Serine/threonine-protein kinase</keyword>
<accession>A0A1G6TQF5</accession>
<dbReference type="GO" id="GO:0005524">
    <property type="term" value="F:ATP binding"/>
    <property type="evidence" value="ECO:0007669"/>
    <property type="project" value="UniProtKB-KW"/>
</dbReference>
<protein>
    <recommendedName>
        <fullName evidence="1">non-specific serine/threonine protein kinase</fullName>
        <ecNumber evidence="1">2.7.11.1</ecNumber>
    </recommendedName>
</protein>
<gene>
    <name evidence="9" type="ORF">SAMN05216505_106292</name>
</gene>
<sequence length="527" mass="54741">MRLREPARAMASRCSAEVLSGRYRLDGLLGSGGAADVHRGFDLRLRRPVAVKVFRPDTGLGIEGDSHHEAVILARLHHPGLVTAYDAGQHDGRVFLVMQLIEGSTLRNHIAEGPLSPRATATLGVDLAHALTHAHEAGIVHRDVKPSNILLDASHRPYLSDFGISRLLDATTRTATGTLLGTAAYLSPEQVLGRPVGRPADVYALGLVLLECLTGRLEYDGGPLEAAIARLHRRPVLPPWLPEQLAALLRDMTALEEQDRPTARDCARTLAVLAETARPEAGPPAHATSLVAGPGPSRAADRTHGNPLPGKGRVPDKHQAAPPTAPTRGRALVAGVTVALAAVMATAFAVTDDSVPPGDDRSATRPTHAPTGDTPTGKQDPPGSAGRKGDDRSATGPTRAPTGDTPAGKPVPPGSTGQKEAAATSAATPSSDRSTAADPLPDDIPGRSAAPDSRGPNRGSADDTATRGPAAGTTPHTPPDSTGTPGTAPQDGAEAEPSHRPPGQEKKEERAEREAQRKEAGETAAER</sequence>
<proteinExistence type="predicted"/>
<dbReference type="GO" id="GO:0004674">
    <property type="term" value="F:protein serine/threonine kinase activity"/>
    <property type="evidence" value="ECO:0007669"/>
    <property type="project" value="UniProtKB-KW"/>
</dbReference>
<dbReference type="RefSeq" id="WP_244904877.1">
    <property type="nucleotide sequence ID" value="NZ_FMZK01000006.1"/>
</dbReference>
<dbReference type="EC" id="2.7.11.1" evidence="1"/>
<dbReference type="PANTHER" id="PTHR43289:SF6">
    <property type="entry name" value="SERINE_THREONINE-PROTEIN KINASE NEKL-3"/>
    <property type="match status" value="1"/>
</dbReference>
<keyword evidence="6" id="KW-0067">ATP-binding</keyword>
<dbReference type="PROSITE" id="PS50011">
    <property type="entry name" value="PROTEIN_KINASE_DOM"/>
    <property type="match status" value="1"/>
</dbReference>
<name>A0A1G6TQF5_9ACTN</name>
<keyword evidence="3" id="KW-0808">Transferase</keyword>
<keyword evidence="5 9" id="KW-0418">Kinase</keyword>
<evidence type="ECO:0000256" key="5">
    <source>
        <dbReference type="ARBA" id="ARBA00022777"/>
    </source>
</evidence>
<evidence type="ECO:0000259" key="8">
    <source>
        <dbReference type="PROSITE" id="PS50011"/>
    </source>
</evidence>